<dbReference type="PROSITE" id="PS50113">
    <property type="entry name" value="PAC"/>
    <property type="match status" value="1"/>
</dbReference>
<feature type="transmembrane region" description="Helical" evidence="1">
    <location>
        <begin position="60"/>
        <end position="78"/>
    </location>
</feature>
<dbReference type="InterPro" id="IPR029016">
    <property type="entry name" value="GAF-like_dom_sf"/>
</dbReference>
<reference evidence="5 6" key="1">
    <citation type="submission" date="2018-11" db="EMBL/GenBank/DDBJ databases">
        <title>Trebonia kvetii gen.nov., sp.nov., a novel acidophilic actinobacterium, and proposal of the new actinobacterial family Treboniaceae fam. nov.</title>
        <authorList>
            <person name="Rapoport D."/>
            <person name="Sagova-Mareckova M."/>
            <person name="Sedlacek I."/>
            <person name="Provaznik J."/>
            <person name="Kralova S."/>
            <person name="Pavlinic D."/>
            <person name="Benes V."/>
            <person name="Kopecky J."/>
        </authorList>
    </citation>
    <scope>NUCLEOTIDE SEQUENCE [LARGE SCALE GENOMIC DNA]</scope>
    <source>
        <strain evidence="5 6">15Tr583</strain>
    </source>
</reference>
<dbReference type="InterPro" id="IPR035965">
    <property type="entry name" value="PAS-like_dom_sf"/>
</dbReference>
<feature type="transmembrane region" description="Helical" evidence="1">
    <location>
        <begin position="127"/>
        <end position="144"/>
    </location>
</feature>
<feature type="transmembrane region" description="Helical" evidence="1">
    <location>
        <begin position="164"/>
        <end position="182"/>
    </location>
</feature>
<name>A0A6P2BPA5_9ACTN</name>
<dbReference type="PROSITE" id="PS50887">
    <property type="entry name" value="GGDEF"/>
    <property type="match status" value="1"/>
</dbReference>
<feature type="transmembrane region" description="Helical" evidence="1">
    <location>
        <begin position="98"/>
        <end position="115"/>
    </location>
</feature>
<organism evidence="5 6">
    <name type="scientific">Trebonia kvetii</name>
    <dbReference type="NCBI Taxonomy" id="2480626"/>
    <lineage>
        <taxon>Bacteria</taxon>
        <taxon>Bacillati</taxon>
        <taxon>Actinomycetota</taxon>
        <taxon>Actinomycetes</taxon>
        <taxon>Streptosporangiales</taxon>
        <taxon>Treboniaceae</taxon>
        <taxon>Trebonia</taxon>
    </lineage>
</organism>
<dbReference type="InterPro" id="IPR001633">
    <property type="entry name" value="EAL_dom"/>
</dbReference>
<keyword evidence="6" id="KW-1185">Reference proteome</keyword>
<dbReference type="PANTHER" id="PTHR44757:SF2">
    <property type="entry name" value="BIOFILM ARCHITECTURE MAINTENANCE PROTEIN MBAA"/>
    <property type="match status" value="1"/>
</dbReference>
<dbReference type="SMART" id="SM00267">
    <property type="entry name" value="GGDEF"/>
    <property type="match status" value="1"/>
</dbReference>
<accession>A0A6P2BPA5</accession>
<dbReference type="Pfam" id="PF00563">
    <property type="entry name" value="EAL"/>
    <property type="match status" value="1"/>
</dbReference>
<protein>
    <submittedName>
        <fullName evidence="5">EAL domain-containing protein</fullName>
    </submittedName>
</protein>
<dbReference type="InterPro" id="IPR029787">
    <property type="entry name" value="Nucleotide_cyclase"/>
</dbReference>
<dbReference type="Gene3D" id="3.30.450.40">
    <property type="match status" value="1"/>
</dbReference>
<dbReference type="PANTHER" id="PTHR44757">
    <property type="entry name" value="DIGUANYLATE CYCLASE DGCP"/>
    <property type="match status" value="1"/>
</dbReference>
<dbReference type="SUPFAM" id="SSF55781">
    <property type="entry name" value="GAF domain-like"/>
    <property type="match status" value="1"/>
</dbReference>
<dbReference type="NCBIfam" id="TIGR00254">
    <property type="entry name" value="GGDEF"/>
    <property type="match status" value="1"/>
</dbReference>
<dbReference type="InterPro" id="IPR035919">
    <property type="entry name" value="EAL_sf"/>
</dbReference>
<dbReference type="RefSeq" id="WP_145860579.1">
    <property type="nucleotide sequence ID" value="NZ_RPFW01000008.1"/>
</dbReference>
<evidence type="ECO:0000313" key="6">
    <source>
        <dbReference type="Proteomes" id="UP000460272"/>
    </source>
</evidence>
<evidence type="ECO:0000259" key="3">
    <source>
        <dbReference type="PROSITE" id="PS50883"/>
    </source>
</evidence>
<dbReference type="CDD" id="cd00130">
    <property type="entry name" value="PAS"/>
    <property type="match status" value="1"/>
</dbReference>
<dbReference type="InterPro" id="IPR000700">
    <property type="entry name" value="PAS-assoc_C"/>
</dbReference>
<keyword evidence="1" id="KW-0812">Transmembrane</keyword>
<feature type="domain" description="PAC" evidence="2">
    <location>
        <begin position="566"/>
        <end position="617"/>
    </location>
</feature>
<dbReference type="CDD" id="cd01948">
    <property type="entry name" value="EAL"/>
    <property type="match status" value="1"/>
</dbReference>
<proteinExistence type="predicted"/>
<feature type="transmembrane region" description="Helical" evidence="1">
    <location>
        <begin position="9"/>
        <end position="29"/>
    </location>
</feature>
<feature type="transmembrane region" description="Helical" evidence="1">
    <location>
        <begin position="35"/>
        <end position="53"/>
    </location>
</feature>
<feature type="transmembrane region" description="Helical" evidence="1">
    <location>
        <begin position="262"/>
        <end position="283"/>
    </location>
</feature>
<dbReference type="EMBL" id="RPFW01000008">
    <property type="protein sequence ID" value="TVZ00814.1"/>
    <property type="molecule type" value="Genomic_DNA"/>
</dbReference>
<dbReference type="InterPro" id="IPR000014">
    <property type="entry name" value="PAS"/>
</dbReference>
<dbReference type="Proteomes" id="UP000460272">
    <property type="component" value="Unassembled WGS sequence"/>
</dbReference>
<evidence type="ECO:0000313" key="5">
    <source>
        <dbReference type="EMBL" id="TVZ00814.1"/>
    </source>
</evidence>
<dbReference type="Gene3D" id="3.30.450.20">
    <property type="entry name" value="PAS domain"/>
    <property type="match status" value="1"/>
</dbReference>
<comment type="caution">
    <text evidence="5">The sequence shown here is derived from an EMBL/GenBank/DDBJ whole genome shotgun (WGS) entry which is preliminary data.</text>
</comment>
<feature type="domain" description="GGDEF" evidence="4">
    <location>
        <begin position="649"/>
        <end position="781"/>
    </location>
</feature>
<dbReference type="InterPro" id="IPR000160">
    <property type="entry name" value="GGDEF_dom"/>
</dbReference>
<dbReference type="SUPFAM" id="SSF55785">
    <property type="entry name" value="PYP-like sensor domain (PAS domain)"/>
    <property type="match status" value="1"/>
</dbReference>
<dbReference type="Pfam" id="PF00990">
    <property type="entry name" value="GGDEF"/>
    <property type="match status" value="1"/>
</dbReference>
<dbReference type="InterPro" id="IPR043128">
    <property type="entry name" value="Rev_trsase/Diguanyl_cyclase"/>
</dbReference>
<feature type="transmembrane region" description="Helical" evidence="1">
    <location>
        <begin position="189"/>
        <end position="208"/>
    </location>
</feature>
<keyword evidence="1" id="KW-1133">Transmembrane helix</keyword>
<evidence type="ECO:0000256" key="1">
    <source>
        <dbReference type="SAM" id="Phobius"/>
    </source>
</evidence>
<dbReference type="AlphaFoldDB" id="A0A6P2BPA5"/>
<dbReference type="CDD" id="cd01949">
    <property type="entry name" value="GGDEF"/>
    <property type="match status" value="1"/>
</dbReference>
<dbReference type="SMART" id="SM00052">
    <property type="entry name" value="EAL"/>
    <property type="match status" value="1"/>
</dbReference>
<feature type="domain" description="EAL" evidence="3">
    <location>
        <begin position="790"/>
        <end position="1058"/>
    </location>
</feature>
<evidence type="ECO:0000259" key="4">
    <source>
        <dbReference type="PROSITE" id="PS50887"/>
    </source>
</evidence>
<dbReference type="SUPFAM" id="SSF141868">
    <property type="entry name" value="EAL domain-like"/>
    <property type="match status" value="1"/>
</dbReference>
<evidence type="ECO:0000259" key="2">
    <source>
        <dbReference type="PROSITE" id="PS50113"/>
    </source>
</evidence>
<gene>
    <name evidence="5" type="ORF">EAS64_36295</name>
</gene>
<dbReference type="OrthoDB" id="3304401at2"/>
<dbReference type="SUPFAM" id="SSF55073">
    <property type="entry name" value="Nucleotide cyclase"/>
    <property type="match status" value="1"/>
</dbReference>
<dbReference type="Gene3D" id="3.30.70.270">
    <property type="match status" value="1"/>
</dbReference>
<dbReference type="Gene3D" id="3.20.20.450">
    <property type="entry name" value="EAL domain"/>
    <property type="match status" value="1"/>
</dbReference>
<dbReference type="PROSITE" id="PS50883">
    <property type="entry name" value="EAL"/>
    <property type="match status" value="1"/>
</dbReference>
<sequence>MRTRLTTRGVLACYAVWMALLVTLHYALPGLRTEAAPLIDLTGAAAIVIGVFLNRPARRAPWFMIAAANLTGALGMLAARIQRTVTGAPLPFPSIADVVYLLEYPLFVAGLVLFIRARSAERDMRSVLDAFTLTIGLGLLAWLFLLVPDATNPMMTWPQRFVSVAYPVGDLIILMMLARLLAPGTESGVAATLITVGTIAGIGSDVAYDLIKNSGNQHGATLLSLGWLVCYIAWGAAALHPSMRGLTQAAGRRLSDGTTSSVALLVVASLIPPIFLFAHAWHARDGVEGVAAIACGVLYLLMLTRLWEVASSHRRSLVRERTLRVASAALAAAGSAEEVARAVRDAAVTLMPGTPADRAAILAVRDGDRLRRVRPGESGRPPGEGDPVEFWLRLSDGPVPRFVSLEEIQAVRRDAGVSVPRYPSDARYDGALLCPLALKDRPAGDPFLGVLIFYGDRRVLADRSPALEILADQASLAIERVLLNQQVIRQRGEALFRTLVQDASDVILILGDDRRIRYATPSAADIFGDVVVENSLLVNLVAPGTREDVDRVLDLMFTLSAGGLSPGYLLQIQRLDGRAAVIEVRGSDLRNDENVDGLVLTLRDVTEQHQLAEELTYRAFHDALTGLPNRTLFARESASALASARSSGRVAGVLFVDLDDFKIVNDTMGHGVGDELLAAVAVRLEATIRATDTAARLGGDEFALLIDDAADAEAVDTFAERIIAAFTEPFTLSESKVITSATVGVATSEDSDDVDELLRHADLALYAAKSAGKRRWRHYHDSLTSGMMQRREVQAALEDAVKNDGFALVYQPIVALDSGEIVGFEALLRWPRPGHRTVLPGEFIPIAEETGLIVPIGEWVLKQALSDMVRWRRGLPPAAPAAPDKAGEWGDGPHISVNVSARQFFDPGFVAGVRRTLRRSGLPPSALLLEITESLLLGENERIRTDLAELKDIGVRLAIDDFGTGYSSLAYLLDLPIDVLKIDKTFVTGIGSQWRRHALVEGIIKLSQPLQVDIIAEGIETETERELLAAMGCQFGQGYLLSVPVDAAAAEAMLVRGRLVRELPRERRRLPDGRYLRDL</sequence>
<dbReference type="InterPro" id="IPR052155">
    <property type="entry name" value="Biofilm_reg_signaling"/>
</dbReference>
<keyword evidence="1" id="KW-0472">Membrane</keyword>
<dbReference type="NCBIfam" id="TIGR00229">
    <property type="entry name" value="sensory_box"/>
    <property type="match status" value="1"/>
</dbReference>
<feature type="transmembrane region" description="Helical" evidence="1">
    <location>
        <begin position="220"/>
        <end position="241"/>
    </location>
</feature>